<reference evidence="5" key="1">
    <citation type="submission" date="2025-08" db="UniProtKB">
        <authorList>
            <consortium name="RefSeq"/>
        </authorList>
    </citation>
    <scope>IDENTIFICATION</scope>
</reference>
<dbReference type="Gene3D" id="2.30.29.30">
    <property type="entry name" value="Pleckstrin-homology domain (PH domain)/Phosphotyrosine-binding domain (PTB)"/>
    <property type="match status" value="1"/>
</dbReference>
<feature type="coiled-coil region" evidence="1">
    <location>
        <begin position="396"/>
        <end position="659"/>
    </location>
</feature>
<dbReference type="PANTHER" id="PTHR14383">
    <property type="entry name" value="SWAP-70 RECOMBINASE"/>
    <property type="match status" value="1"/>
</dbReference>
<dbReference type="AlphaFoldDB" id="A0A9W2YFN5"/>
<evidence type="ECO:0000313" key="5">
    <source>
        <dbReference type="RefSeq" id="XP_055861471.1"/>
    </source>
</evidence>
<dbReference type="GeneID" id="106072165"/>
<dbReference type="GO" id="GO:0005737">
    <property type="term" value="C:cytoplasm"/>
    <property type="evidence" value="ECO:0007669"/>
    <property type="project" value="TreeGrafter"/>
</dbReference>
<dbReference type="InterPro" id="IPR011993">
    <property type="entry name" value="PH-like_dom_sf"/>
</dbReference>
<evidence type="ECO:0000256" key="1">
    <source>
        <dbReference type="SAM" id="Coils"/>
    </source>
</evidence>
<dbReference type="PANTHER" id="PTHR14383:SF5">
    <property type="entry name" value="RUN DOMAIN-CONTAINING PROTEIN"/>
    <property type="match status" value="1"/>
</dbReference>
<name>A0A9W2YFN5_BIOGL</name>
<dbReference type="OMA" id="RWLWHAF"/>
<evidence type="ECO:0000259" key="3">
    <source>
        <dbReference type="PROSITE" id="PS50003"/>
    </source>
</evidence>
<dbReference type="RefSeq" id="XP_055861471.1">
    <property type="nucleotide sequence ID" value="XM_056005496.1"/>
</dbReference>
<dbReference type="PROSITE" id="PS50003">
    <property type="entry name" value="PH_DOMAIN"/>
    <property type="match status" value="1"/>
</dbReference>
<feature type="compositionally biased region" description="Polar residues" evidence="2">
    <location>
        <begin position="718"/>
        <end position="731"/>
    </location>
</feature>
<dbReference type="SUPFAM" id="SSF50729">
    <property type="entry name" value="PH domain-like"/>
    <property type="match status" value="1"/>
</dbReference>
<protein>
    <submittedName>
        <fullName evidence="5">Switch-associated protein 70-like isoform X1</fullName>
    </submittedName>
</protein>
<keyword evidence="1" id="KW-0175">Coiled coil</keyword>
<feature type="region of interest" description="Disordered" evidence="2">
    <location>
        <begin position="663"/>
        <end position="731"/>
    </location>
</feature>
<dbReference type="InterPro" id="IPR057836">
    <property type="entry name" value="EF-hand_SWAP70_N"/>
</dbReference>
<dbReference type="InterPro" id="IPR001849">
    <property type="entry name" value="PH_domain"/>
</dbReference>
<proteinExistence type="predicted"/>
<organism evidence="4 5">
    <name type="scientific">Biomphalaria glabrata</name>
    <name type="common">Bloodfluke planorb</name>
    <name type="synonym">Freshwater snail</name>
    <dbReference type="NCBI Taxonomy" id="6526"/>
    <lineage>
        <taxon>Eukaryota</taxon>
        <taxon>Metazoa</taxon>
        <taxon>Spiralia</taxon>
        <taxon>Lophotrochozoa</taxon>
        <taxon>Mollusca</taxon>
        <taxon>Gastropoda</taxon>
        <taxon>Heterobranchia</taxon>
        <taxon>Euthyneura</taxon>
        <taxon>Panpulmonata</taxon>
        <taxon>Hygrophila</taxon>
        <taxon>Lymnaeoidea</taxon>
        <taxon>Planorbidae</taxon>
        <taxon>Biomphalaria</taxon>
    </lineage>
</organism>
<gene>
    <name evidence="5" type="primary">LOC106072165</name>
</gene>
<dbReference type="SMART" id="SM00233">
    <property type="entry name" value="PH"/>
    <property type="match status" value="1"/>
</dbReference>
<sequence length="731" mass="85437">MNAQRKWTLLKLFTIWHNGSDAEGNSDLTKMEWEEVKKSLWHAFDVLDTTSHLKKIRTAQVPKTKLRVLTNNLGHLLSVEQAETIWDKVPKDNIDFDQFIDVLNKNLLVGLDKHSGAKLVGLISEIDNLCWMLCENVYRQRILDDTLENGENHVAVNGEKNVDGDYTNIIGSKQPPRIFCSGDCFKLWKIFNFLVERAEDKSLLFPLLTDIEEAERIASEICQTVGLPLPKVNPNQRRGSTDILLQSFLIDFSDFVKVIVKKITKDNDTRVISHGISEVYNQIMYDIVRKGYMVKFGNKVTAWKERWFVLNSSELKYYTNAEEKDLKGSIALCQACFTQSFPDKPGGRHHRFKLHTPGKHYELSAPDLKSKNEWMADIKIVVSHIGTGPSKDSLQLAALKERKKEREERRRRTAEEELNRCAEREKLLERERQLEEERRQRQLAQEEILERERLLALERQKRAEEEERRRRETNELLDEKKKEIDAERQRCADTEARLQAEREALMQQSKEELEAEREQRALVEARLREEEAQLEEERRRLKELEEAKAALEAMVEMERALKKDEEIVRNLQARILEEEYAKREELERLQAEQNKKLMEEQLTRQELEAAHRLKEEALRLAKEQLEALTREREMADQQLRDAAEKLKQAEIDRQKIQERMKLKAMTSSSRMAGPIRTPDPNPFVTHRGLGAFTEADFQRRQQSQEEENSNMSSAEQNLSNSTQAITLQTEL</sequence>
<feature type="domain" description="PH" evidence="3">
    <location>
        <begin position="286"/>
        <end position="383"/>
    </location>
</feature>
<dbReference type="OrthoDB" id="8434295at2759"/>
<keyword evidence="4" id="KW-1185">Reference proteome</keyword>
<evidence type="ECO:0000256" key="2">
    <source>
        <dbReference type="SAM" id="MobiDB-lite"/>
    </source>
</evidence>
<accession>A0A9W2YFN5</accession>
<dbReference type="Pfam" id="PF00169">
    <property type="entry name" value="PH"/>
    <property type="match status" value="1"/>
</dbReference>
<evidence type="ECO:0000313" key="4">
    <source>
        <dbReference type="Proteomes" id="UP001165740"/>
    </source>
</evidence>
<dbReference type="Proteomes" id="UP001165740">
    <property type="component" value="Chromosome 12"/>
</dbReference>
<dbReference type="GO" id="GO:0005634">
    <property type="term" value="C:nucleus"/>
    <property type="evidence" value="ECO:0007669"/>
    <property type="project" value="TreeGrafter"/>
</dbReference>
<dbReference type="Pfam" id="PF25530">
    <property type="entry name" value="EF-hand_SWAP70_N"/>
    <property type="match status" value="1"/>
</dbReference>